<keyword evidence="5 7" id="KW-0472">Membrane</keyword>
<keyword evidence="10" id="KW-1185">Reference proteome</keyword>
<feature type="domain" description="ABC3 transporter permease C-terminal" evidence="8">
    <location>
        <begin position="694"/>
        <end position="811"/>
    </location>
</feature>
<evidence type="ECO:0000313" key="9">
    <source>
        <dbReference type="EMBL" id="BCJ67507.1"/>
    </source>
</evidence>
<keyword evidence="2" id="KW-1003">Cell membrane</keyword>
<dbReference type="EMBL" id="AP023359">
    <property type="protein sequence ID" value="BCJ67507.1"/>
    <property type="molecule type" value="Genomic_DNA"/>
</dbReference>
<evidence type="ECO:0000256" key="3">
    <source>
        <dbReference type="ARBA" id="ARBA00022692"/>
    </source>
</evidence>
<comment type="similarity">
    <text evidence="6">Belongs to the ABC-4 integral membrane protein family.</text>
</comment>
<dbReference type="Proteomes" id="UP000680866">
    <property type="component" value="Chromosome"/>
</dbReference>
<dbReference type="Pfam" id="PF02687">
    <property type="entry name" value="FtsX"/>
    <property type="match status" value="2"/>
</dbReference>
<feature type="transmembrane region" description="Helical" evidence="7">
    <location>
        <begin position="689"/>
        <end position="711"/>
    </location>
</feature>
<feature type="transmembrane region" description="Helical" evidence="7">
    <location>
        <begin position="470"/>
        <end position="491"/>
    </location>
</feature>
<dbReference type="KEGG" id="pry:Prubr_45280"/>
<proteinExistence type="inferred from homology"/>
<gene>
    <name evidence="9" type="ORF">Prubr_45280</name>
</gene>
<evidence type="ECO:0000256" key="5">
    <source>
        <dbReference type="ARBA" id="ARBA00023136"/>
    </source>
</evidence>
<feature type="transmembrane region" description="Helical" evidence="7">
    <location>
        <begin position="392"/>
        <end position="412"/>
    </location>
</feature>
<dbReference type="InterPro" id="IPR003838">
    <property type="entry name" value="ABC3_permease_C"/>
</dbReference>
<dbReference type="PANTHER" id="PTHR30572">
    <property type="entry name" value="MEMBRANE COMPONENT OF TRANSPORTER-RELATED"/>
    <property type="match status" value="1"/>
</dbReference>
<evidence type="ECO:0000256" key="1">
    <source>
        <dbReference type="ARBA" id="ARBA00004651"/>
    </source>
</evidence>
<feature type="transmembrane region" description="Helical" evidence="7">
    <location>
        <begin position="301"/>
        <end position="324"/>
    </location>
</feature>
<feature type="transmembrane region" description="Helical" evidence="7">
    <location>
        <begin position="779"/>
        <end position="802"/>
    </location>
</feature>
<keyword evidence="4 7" id="KW-1133">Transmembrane helix</keyword>
<dbReference type="GO" id="GO:0022857">
    <property type="term" value="F:transmembrane transporter activity"/>
    <property type="evidence" value="ECO:0007669"/>
    <property type="project" value="TreeGrafter"/>
</dbReference>
<feature type="transmembrane region" description="Helical" evidence="7">
    <location>
        <begin position="418"/>
        <end position="440"/>
    </location>
</feature>
<organism evidence="9 10">
    <name type="scientific">Polymorphospora rubra</name>
    <dbReference type="NCBI Taxonomy" id="338584"/>
    <lineage>
        <taxon>Bacteria</taxon>
        <taxon>Bacillati</taxon>
        <taxon>Actinomycetota</taxon>
        <taxon>Actinomycetes</taxon>
        <taxon>Micromonosporales</taxon>
        <taxon>Micromonosporaceae</taxon>
        <taxon>Polymorphospora</taxon>
    </lineage>
</organism>
<feature type="transmembrane region" description="Helical" evidence="7">
    <location>
        <begin position="249"/>
        <end position="274"/>
    </location>
</feature>
<protein>
    <recommendedName>
        <fullName evidence="8">ABC3 transporter permease C-terminal domain-containing protein</fullName>
    </recommendedName>
</protein>
<sequence length="820" mass="83243">MTLALATVRARWASFLGSFVALGLGVAVLASTLLVLVAAQPRVPDRYAGAQVLVRAAPAGADPEAFPEFLPWSRADADTVTGRLAALPGVEAAVPDLSFYAQLVRDGRPVGAPSEGQHNGHAWSAAALAPYPIVAGRAPATDGEVALDRDLGHAPGERVTLLTGAGPLPLTVTGTVDGPGFHVADPTAARLAGGVTVIGLRLSPGADPDTVAAAARDVVGDRADVYAGAARTALEPEFEGRTRWIGAQLLIAMASLAGFVTIFVVASTFGFGIAQRRRELGLLRAVGATPGQVRRIVYGEAVVVGVLAAGGGALLGAAFGPVLGDLMVEVGLQPAGFTVSPDPLVLLGVVALGLTVALLGVWSASRRAGRVRPLEALREAAVDRRPMTPARWTFGVLGTAGGLAVVAGAPALDPELLVNLMIYAAMSLIVGLFLLAPVIIPPVVRLVTRPARGATGELVREGALVAVRRVASTAAPVLVTVGFAVFLTGLFEIQSHAFGTQRAERVPADVVVSPDGVPGLSDAVAAAVAAGGGTSAAELPTRIFVAGRPGVLWPVEASGVEPGALAAASVTVSSGSLDDLSAPDALIATAGTAQRHGWQLGGTAEVVLADGETATLRVVALADDHELPAPVLINRDTARKHDPSALTPVLYAAGIAPDRADVEGLGGLAATPAEYAHRADAEEDRLVRLFLLVLLGLSAGYTGIAIANTLLMATTARRRDFAVLRLAGATPGQVTRTVAAETTLTVTIGAVLGGLVAFAALVGLRNGYTELLGSPVDLVIPWSTVLALVGVCYLLALLASVLPAHRLAAAPPTALAADRD</sequence>
<comment type="subcellular location">
    <subcellularLocation>
        <location evidence="1">Cell membrane</location>
        <topology evidence="1">Multi-pass membrane protein</topology>
    </subcellularLocation>
</comment>
<keyword evidence="3 7" id="KW-0812">Transmembrane</keyword>
<accession>A0A810N2D0</accession>
<evidence type="ECO:0000313" key="10">
    <source>
        <dbReference type="Proteomes" id="UP000680866"/>
    </source>
</evidence>
<evidence type="ECO:0000256" key="6">
    <source>
        <dbReference type="ARBA" id="ARBA00038076"/>
    </source>
</evidence>
<dbReference type="InterPro" id="IPR050250">
    <property type="entry name" value="Macrolide_Exporter_MacB"/>
</dbReference>
<feature type="domain" description="ABC3 transporter permease C-terminal" evidence="8">
    <location>
        <begin position="252"/>
        <end position="370"/>
    </location>
</feature>
<dbReference type="RefSeq" id="WP_281425822.1">
    <property type="nucleotide sequence ID" value="NZ_AP023359.1"/>
</dbReference>
<feature type="transmembrane region" description="Helical" evidence="7">
    <location>
        <begin position="12"/>
        <end position="39"/>
    </location>
</feature>
<dbReference type="GO" id="GO:0005886">
    <property type="term" value="C:plasma membrane"/>
    <property type="evidence" value="ECO:0007669"/>
    <property type="project" value="UniProtKB-SubCell"/>
</dbReference>
<evidence type="ECO:0000256" key="2">
    <source>
        <dbReference type="ARBA" id="ARBA00022475"/>
    </source>
</evidence>
<dbReference type="AlphaFoldDB" id="A0A810N2D0"/>
<evidence type="ECO:0000256" key="4">
    <source>
        <dbReference type="ARBA" id="ARBA00022989"/>
    </source>
</evidence>
<evidence type="ECO:0000259" key="8">
    <source>
        <dbReference type="Pfam" id="PF02687"/>
    </source>
</evidence>
<reference evidence="9" key="1">
    <citation type="submission" date="2020-08" db="EMBL/GenBank/DDBJ databases">
        <title>Whole genome shotgun sequence of Polymorphospora rubra NBRC 101157.</title>
        <authorList>
            <person name="Komaki H."/>
            <person name="Tamura T."/>
        </authorList>
    </citation>
    <scope>NUCLEOTIDE SEQUENCE</scope>
    <source>
        <strain evidence="9">NBRC 101157</strain>
    </source>
</reference>
<evidence type="ECO:0000256" key="7">
    <source>
        <dbReference type="SAM" id="Phobius"/>
    </source>
</evidence>
<name>A0A810N2D0_9ACTN</name>
<dbReference type="PANTHER" id="PTHR30572:SF4">
    <property type="entry name" value="ABC TRANSPORTER PERMEASE YTRF"/>
    <property type="match status" value="1"/>
</dbReference>
<feature type="transmembrane region" description="Helical" evidence="7">
    <location>
        <begin position="344"/>
        <end position="364"/>
    </location>
</feature>
<feature type="transmembrane region" description="Helical" evidence="7">
    <location>
        <begin position="744"/>
        <end position="764"/>
    </location>
</feature>